<dbReference type="PANTHER" id="PTHR40697:SF2">
    <property type="entry name" value="ATP-NAD KINASE-RELATED"/>
    <property type="match status" value="1"/>
</dbReference>
<dbReference type="Proteomes" id="UP000227088">
    <property type="component" value="Unassembled WGS sequence"/>
</dbReference>
<dbReference type="GO" id="GO:0016301">
    <property type="term" value="F:kinase activity"/>
    <property type="evidence" value="ECO:0007669"/>
    <property type="project" value="UniProtKB-KW"/>
</dbReference>
<comment type="caution">
    <text evidence="1">The sequence shown here is derived from an EMBL/GenBank/DDBJ whole genome shotgun (WGS) entry which is preliminary data.</text>
</comment>
<gene>
    <name evidence="1" type="ORF">A9R00_11250</name>
</gene>
<dbReference type="EMBL" id="MABE01000643">
    <property type="protein sequence ID" value="OUS37091.1"/>
    <property type="molecule type" value="Genomic_DNA"/>
</dbReference>
<organism evidence="1 2">
    <name type="scientific">Oleispira antarctica</name>
    <dbReference type="NCBI Taxonomy" id="188908"/>
    <lineage>
        <taxon>Bacteria</taxon>
        <taxon>Pseudomonadati</taxon>
        <taxon>Pseudomonadota</taxon>
        <taxon>Gammaproteobacteria</taxon>
        <taxon>Oceanospirillales</taxon>
        <taxon>Oceanospirillaceae</taxon>
        <taxon>Oleispira</taxon>
    </lineage>
</organism>
<accession>A0A1Y5HIG6</accession>
<evidence type="ECO:0000313" key="2">
    <source>
        <dbReference type="Proteomes" id="UP000227088"/>
    </source>
</evidence>
<protein>
    <submittedName>
        <fullName evidence="1">ATP-NAD kinase</fullName>
    </submittedName>
</protein>
<sequence length="111" mass="11602">MLTLGLIINPLAGIGGSVGLKGSDGPEVVAEAFSRGAQCKSGKRARLALDVLLGIKDQIKIITCPQAMGENLVADMGFDFQLLDNISTISTSADDTCQAAQQLLDKKVDII</sequence>
<proteinExistence type="predicted"/>
<reference evidence="2" key="1">
    <citation type="journal article" date="2017" name="Proc. Natl. Acad. Sci. U.S.A.">
        <title>Simulation of Deepwater Horizon oil plume reveals substrate specialization within a complex community of hydrocarbon degraders.</title>
        <authorList>
            <person name="Hu P."/>
            <person name="Dubinsky E.A."/>
            <person name="Probst A.J."/>
            <person name="Wang J."/>
            <person name="Sieber C.M.K."/>
            <person name="Tom L.M."/>
            <person name="Gardinali P."/>
            <person name="Banfield J.F."/>
            <person name="Atlas R.M."/>
            <person name="Andersen G.L."/>
        </authorList>
    </citation>
    <scope>NUCLEOTIDE SEQUENCE [LARGE SCALE GENOMIC DNA]</scope>
</reference>
<keyword evidence="1" id="KW-0418">Kinase</keyword>
<dbReference type="AlphaFoldDB" id="A0A1Y5HIG6"/>
<dbReference type="PANTHER" id="PTHR40697">
    <property type="entry name" value="ACETOIN CATABOLISM PROTEIN X"/>
    <property type="match status" value="1"/>
</dbReference>
<name>A0A1Y5HIG6_OLEAN</name>
<feature type="non-terminal residue" evidence="1">
    <location>
        <position position="111"/>
    </location>
</feature>
<evidence type="ECO:0000313" key="1">
    <source>
        <dbReference type="EMBL" id="OUS37091.1"/>
    </source>
</evidence>
<dbReference type="InterPro" id="IPR039065">
    <property type="entry name" value="AcoX-like"/>
</dbReference>
<keyword evidence="1" id="KW-0808">Transferase</keyword>